<dbReference type="EMBL" id="LR796274">
    <property type="protein sequence ID" value="CAB4133249.1"/>
    <property type="molecule type" value="Genomic_DNA"/>
</dbReference>
<accession>A0A6J5LNJ4</accession>
<reference evidence="1" key="1">
    <citation type="submission" date="2020-04" db="EMBL/GenBank/DDBJ databases">
        <authorList>
            <person name="Chiriac C."/>
            <person name="Salcher M."/>
            <person name="Ghai R."/>
            <person name="Kavagutti S V."/>
        </authorList>
    </citation>
    <scope>NUCLEOTIDE SEQUENCE</scope>
</reference>
<organism evidence="1">
    <name type="scientific">uncultured Caudovirales phage</name>
    <dbReference type="NCBI Taxonomy" id="2100421"/>
    <lineage>
        <taxon>Viruses</taxon>
        <taxon>Duplodnaviria</taxon>
        <taxon>Heunggongvirae</taxon>
        <taxon>Uroviricota</taxon>
        <taxon>Caudoviricetes</taxon>
        <taxon>Peduoviridae</taxon>
        <taxon>Maltschvirus</taxon>
        <taxon>Maltschvirus maltsch</taxon>
    </lineage>
</organism>
<protein>
    <submittedName>
        <fullName evidence="1">Uncharacterized protein</fullName>
    </submittedName>
</protein>
<sequence>MKQYFEQQIEGGATDSFFYGTEIDGTVRIERHRGAIDSLRLTGLEFDRMMGSTPFFRPRDYDEQGGEQGWAER</sequence>
<evidence type="ECO:0000313" key="1">
    <source>
        <dbReference type="EMBL" id="CAB4133249.1"/>
    </source>
</evidence>
<name>A0A6J5LNJ4_9CAUD</name>
<proteinExistence type="predicted"/>
<gene>
    <name evidence="1" type="ORF">UFOVP257_97</name>
</gene>